<evidence type="ECO:0000256" key="2">
    <source>
        <dbReference type="ARBA" id="ARBA00009140"/>
    </source>
</evidence>
<keyword evidence="9 10" id="KW-0472">Membrane</keyword>
<dbReference type="EC" id="2.1.1.100" evidence="3 10"/>
<dbReference type="EMBL" id="JANCYW010000001">
    <property type="protein sequence ID" value="KAK4534327.1"/>
    <property type="molecule type" value="Genomic_DNA"/>
</dbReference>
<keyword evidence="4 10" id="KW-0489">Methyltransferase</keyword>
<comment type="caution">
    <text evidence="10">Lacks conserved residue(s) required for the propagation of feature annotation.</text>
</comment>
<name>A0AAV9IPR3_CYACA</name>
<comment type="subcellular location">
    <subcellularLocation>
        <location evidence="10">Endoplasmic reticulum membrane</location>
        <topology evidence="10">Multi-pass membrane protein</topology>
    </subcellularLocation>
    <subcellularLocation>
        <location evidence="1">Membrane</location>
        <topology evidence="1">Multi-pass membrane protein</topology>
    </subcellularLocation>
</comment>
<evidence type="ECO:0000256" key="7">
    <source>
        <dbReference type="ARBA" id="ARBA00022692"/>
    </source>
</evidence>
<keyword evidence="5" id="KW-0808">Transferase</keyword>
<dbReference type="PANTHER" id="PTHR12714:SF9">
    <property type="entry name" value="PROTEIN-S-ISOPRENYLCYSTEINE O-METHYLTRANSFERASE"/>
    <property type="match status" value="1"/>
</dbReference>
<organism evidence="11 12">
    <name type="scientific">Cyanidium caldarium</name>
    <name type="common">Red alga</name>
    <dbReference type="NCBI Taxonomy" id="2771"/>
    <lineage>
        <taxon>Eukaryota</taxon>
        <taxon>Rhodophyta</taxon>
        <taxon>Bangiophyceae</taxon>
        <taxon>Cyanidiales</taxon>
        <taxon>Cyanidiaceae</taxon>
        <taxon>Cyanidium</taxon>
    </lineage>
</organism>
<proteinExistence type="inferred from homology"/>
<dbReference type="GO" id="GO:0004671">
    <property type="term" value="F:protein C-terminal S-isoprenylcysteine carboxyl O-methyltransferase activity"/>
    <property type="evidence" value="ECO:0007669"/>
    <property type="project" value="UniProtKB-EC"/>
</dbReference>
<feature type="transmembrane region" description="Helical" evidence="10">
    <location>
        <begin position="7"/>
        <end position="26"/>
    </location>
</feature>
<dbReference type="PROSITE" id="PS51564">
    <property type="entry name" value="SAM_ICMT"/>
    <property type="match status" value="1"/>
</dbReference>
<evidence type="ECO:0000256" key="6">
    <source>
        <dbReference type="ARBA" id="ARBA00022691"/>
    </source>
</evidence>
<gene>
    <name evidence="11" type="ORF">CDCA_CDCA01G0352</name>
</gene>
<keyword evidence="7 10" id="KW-0812">Transmembrane</keyword>
<dbReference type="Gene3D" id="1.20.120.1630">
    <property type="match status" value="1"/>
</dbReference>
<dbReference type="InterPro" id="IPR007269">
    <property type="entry name" value="ICMT_MeTrfase"/>
</dbReference>
<dbReference type="GO" id="GO:0005789">
    <property type="term" value="C:endoplasmic reticulum membrane"/>
    <property type="evidence" value="ECO:0007669"/>
    <property type="project" value="UniProtKB-SubCell"/>
</dbReference>
<keyword evidence="6 10" id="KW-0949">S-adenosyl-L-methionine</keyword>
<evidence type="ECO:0000256" key="9">
    <source>
        <dbReference type="ARBA" id="ARBA00023136"/>
    </source>
</evidence>
<evidence type="ECO:0000256" key="3">
    <source>
        <dbReference type="ARBA" id="ARBA00012151"/>
    </source>
</evidence>
<dbReference type="InterPro" id="IPR025770">
    <property type="entry name" value="PPMT_MeTrfase"/>
</dbReference>
<feature type="transmembrane region" description="Helical" evidence="10">
    <location>
        <begin position="32"/>
        <end position="50"/>
    </location>
</feature>
<dbReference type="AlphaFoldDB" id="A0AAV9IPR3"/>
<dbReference type="GO" id="GO:0032259">
    <property type="term" value="P:methylation"/>
    <property type="evidence" value="ECO:0007669"/>
    <property type="project" value="UniProtKB-KW"/>
</dbReference>
<dbReference type="PANTHER" id="PTHR12714">
    <property type="entry name" value="PROTEIN-S ISOPRENYLCYSTEINE O-METHYLTRANSFERASE"/>
    <property type="match status" value="1"/>
</dbReference>
<evidence type="ECO:0000256" key="10">
    <source>
        <dbReference type="RuleBase" id="RU362022"/>
    </source>
</evidence>
<evidence type="ECO:0000313" key="11">
    <source>
        <dbReference type="EMBL" id="KAK4534327.1"/>
    </source>
</evidence>
<evidence type="ECO:0000313" key="12">
    <source>
        <dbReference type="Proteomes" id="UP001301350"/>
    </source>
</evidence>
<accession>A0AAV9IPR3</accession>
<comment type="catalytic activity">
    <reaction evidence="10">
        <text>[protein]-C-terminal S-[(2E,6E)-farnesyl]-L-cysteine + S-adenosyl-L-methionine = [protein]-C-terminal S-[(2E,6E)-farnesyl]-L-cysteine methyl ester + S-adenosyl-L-homocysteine</text>
        <dbReference type="Rhea" id="RHEA:21672"/>
        <dbReference type="Rhea" id="RHEA-COMP:12125"/>
        <dbReference type="Rhea" id="RHEA-COMP:12126"/>
        <dbReference type="ChEBI" id="CHEBI:57856"/>
        <dbReference type="ChEBI" id="CHEBI:59789"/>
        <dbReference type="ChEBI" id="CHEBI:90510"/>
        <dbReference type="ChEBI" id="CHEBI:90511"/>
        <dbReference type="EC" id="2.1.1.100"/>
    </reaction>
</comment>
<protein>
    <recommendedName>
        <fullName evidence="3 10">Protein-S-isoprenylcysteine O-methyltransferase</fullName>
        <ecNumber evidence="3 10">2.1.1.100</ecNumber>
    </recommendedName>
</protein>
<sequence>MTPLRCFAGFLLLFHLSEFLFVLWVHPDECSWAAWLLTPAYVGALSFSVAEHWLWHRRPHESVWEQKALYWGVLLCVTGEIVRKSAMFTLRSAFSHRITRRRLKAHCLCTRGIYARCRHPAYLGWWLWTIGMQLLLGNRISNVVLPLIAWRFFQQRIAYEDALLHQMFGRAYLQYWRRTPSGLPGIR</sequence>
<comment type="similarity">
    <text evidence="2 10">Belongs to the class VI-like SAM-binding methyltransferase superfamily. Isoprenylcysteine carboxyl methyltransferase family.</text>
</comment>
<evidence type="ECO:0000256" key="1">
    <source>
        <dbReference type="ARBA" id="ARBA00004141"/>
    </source>
</evidence>
<dbReference type="Proteomes" id="UP001301350">
    <property type="component" value="Unassembled WGS sequence"/>
</dbReference>
<evidence type="ECO:0000256" key="4">
    <source>
        <dbReference type="ARBA" id="ARBA00022603"/>
    </source>
</evidence>
<evidence type="ECO:0000256" key="5">
    <source>
        <dbReference type="ARBA" id="ARBA00022679"/>
    </source>
</evidence>
<comment type="caution">
    <text evidence="11">The sequence shown here is derived from an EMBL/GenBank/DDBJ whole genome shotgun (WGS) entry which is preliminary data.</text>
</comment>
<keyword evidence="10" id="KW-0256">Endoplasmic reticulum</keyword>
<keyword evidence="12" id="KW-1185">Reference proteome</keyword>
<keyword evidence="8 10" id="KW-1133">Transmembrane helix</keyword>
<dbReference type="Pfam" id="PF04140">
    <property type="entry name" value="ICMT"/>
    <property type="match status" value="1"/>
</dbReference>
<evidence type="ECO:0000256" key="8">
    <source>
        <dbReference type="ARBA" id="ARBA00022989"/>
    </source>
</evidence>
<reference evidence="11 12" key="1">
    <citation type="submission" date="2022-07" db="EMBL/GenBank/DDBJ databases">
        <title>Genome-wide signatures of adaptation to extreme environments.</title>
        <authorList>
            <person name="Cho C.H."/>
            <person name="Yoon H.S."/>
        </authorList>
    </citation>
    <scope>NUCLEOTIDE SEQUENCE [LARGE SCALE GENOMIC DNA]</scope>
    <source>
        <strain evidence="11 12">DBV 063 E5</strain>
    </source>
</reference>